<dbReference type="GO" id="GO:0005634">
    <property type="term" value="C:nucleus"/>
    <property type="evidence" value="ECO:0007669"/>
    <property type="project" value="TreeGrafter"/>
</dbReference>
<evidence type="ECO:0000256" key="1">
    <source>
        <dbReference type="ARBA" id="ARBA00022884"/>
    </source>
</evidence>
<dbReference type="OrthoDB" id="443401at2759"/>
<evidence type="ECO:0000256" key="2">
    <source>
        <dbReference type="SAM" id="MobiDB-lite"/>
    </source>
</evidence>
<dbReference type="Proteomes" id="UP000051574">
    <property type="component" value="Unassembled WGS sequence"/>
</dbReference>
<dbReference type="InterPro" id="IPR002483">
    <property type="entry name" value="PWI_dom"/>
</dbReference>
<comment type="caution">
    <text evidence="4">The sequence shown here is derived from an EMBL/GenBank/DDBJ whole genome shotgun (WGS) entry which is preliminary data.</text>
</comment>
<evidence type="ECO:0000313" key="5">
    <source>
        <dbReference type="Proteomes" id="UP000051574"/>
    </source>
</evidence>
<dbReference type="Pfam" id="PF01480">
    <property type="entry name" value="PWI"/>
    <property type="match status" value="1"/>
</dbReference>
<feature type="non-terminal residue" evidence="4">
    <location>
        <position position="135"/>
    </location>
</feature>
<proteinExistence type="predicted"/>
<dbReference type="InterPro" id="IPR045137">
    <property type="entry name" value="RBM26/27"/>
</dbReference>
<dbReference type="AlphaFoldDB" id="A0A0T6AUG5"/>
<dbReference type="PANTHER" id="PTHR14398">
    <property type="entry name" value="RNA RECOGNITION RRM/RNP DOMAIN"/>
    <property type="match status" value="1"/>
</dbReference>
<gene>
    <name evidence="4" type="ORF">AMK59_6549</name>
</gene>
<dbReference type="GO" id="GO:0003723">
    <property type="term" value="F:RNA binding"/>
    <property type="evidence" value="ECO:0007669"/>
    <property type="project" value="UniProtKB-KW"/>
</dbReference>
<feature type="domain" description="PWI" evidence="3">
    <location>
        <begin position="8"/>
        <end position="73"/>
    </location>
</feature>
<keyword evidence="1" id="KW-0694">RNA-binding</keyword>
<dbReference type="PANTHER" id="PTHR14398:SF0">
    <property type="entry name" value="ZINC FINGER PROTEIN SWM"/>
    <property type="match status" value="1"/>
</dbReference>
<evidence type="ECO:0000259" key="3">
    <source>
        <dbReference type="Pfam" id="PF01480"/>
    </source>
</evidence>
<feature type="region of interest" description="Disordered" evidence="2">
    <location>
        <begin position="80"/>
        <end position="99"/>
    </location>
</feature>
<dbReference type="EMBL" id="LJIG01022771">
    <property type="protein sequence ID" value="KRT78799.1"/>
    <property type="molecule type" value="Genomic_DNA"/>
</dbReference>
<evidence type="ECO:0000313" key="4">
    <source>
        <dbReference type="EMBL" id="KRT78799.1"/>
    </source>
</evidence>
<sequence>MIIQDQDAFKTWLTSVLKPICEADPSALAKYVIALVKKDKSQEALRDSMINQLEVFLQSETVTFVDLLFKTLETQDYLEPVIPNANPPNPNLIKTDSSPIKPHPKEIKPIIPVNELPCLSEAVNGSAVKKDREEI</sequence>
<reference evidence="4 5" key="1">
    <citation type="submission" date="2015-09" db="EMBL/GenBank/DDBJ databases">
        <title>Draft genome of the scarab beetle Oryctes borbonicus.</title>
        <authorList>
            <person name="Meyer J.M."/>
            <person name="Markov G.V."/>
            <person name="Baskaran P."/>
            <person name="Herrmann M."/>
            <person name="Sommer R.J."/>
            <person name="Roedelsperger C."/>
        </authorList>
    </citation>
    <scope>NUCLEOTIDE SEQUENCE [LARGE SCALE GENOMIC DNA]</scope>
    <source>
        <strain evidence="4">OB123</strain>
        <tissue evidence="4">Whole animal</tissue>
    </source>
</reference>
<name>A0A0T6AUG5_9SCAR</name>
<organism evidence="4 5">
    <name type="scientific">Oryctes borbonicus</name>
    <dbReference type="NCBI Taxonomy" id="1629725"/>
    <lineage>
        <taxon>Eukaryota</taxon>
        <taxon>Metazoa</taxon>
        <taxon>Ecdysozoa</taxon>
        <taxon>Arthropoda</taxon>
        <taxon>Hexapoda</taxon>
        <taxon>Insecta</taxon>
        <taxon>Pterygota</taxon>
        <taxon>Neoptera</taxon>
        <taxon>Endopterygota</taxon>
        <taxon>Coleoptera</taxon>
        <taxon>Polyphaga</taxon>
        <taxon>Scarabaeiformia</taxon>
        <taxon>Scarabaeidae</taxon>
        <taxon>Dynastinae</taxon>
        <taxon>Oryctes</taxon>
    </lineage>
</organism>
<protein>
    <recommendedName>
        <fullName evidence="3">PWI domain-containing protein</fullName>
    </recommendedName>
</protein>
<dbReference type="Gene3D" id="1.20.1390.10">
    <property type="entry name" value="PWI domain"/>
    <property type="match status" value="1"/>
</dbReference>
<keyword evidence="5" id="KW-1185">Reference proteome</keyword>
<accession>A0A0T6AUG5</accession>